<proteinExistence type="predicted"/>
<feature type="region of interest" description="Disordered" evidence="1">
    <location>
        <begin position="288"/>
        <end position="355"/>
    </location>
</feature>
<feature type="compositionally biased region" description="Basic and acidic residues" evidence="1">
    <location>
        <begin position="693"/>
        <end position="704"/>
    </location>
</feature>
<gene>
    <name evidence="3" type="ORF">KQX62_11965</name>
</gene>
<reference evidence="3" key="1">
    <citation type="journal article" date="2022" name="Biol. Control">
        <title>In silico genomic analysis of Rhodopseudomonas palustris strains revealed potential biocontrol agents and crop yield enhancers.</title>
        <authorList>
            <person name="Surachat K."/>
            <person name="Kantachote D."/>
            <person name="Deachamag P."/>
            <person name="Wonglapsuwan M."/>
        </authorList>
    </citation>
    <scope>NUCLEOTIDE SEQUENCE</scope>
    <source>
        <strain evidence="3">TLS06</strain>
    </source>
</reference>
<organism evidence="3 4">
    <name type="scientific">Rhodopseudomonas palustris</name>
    <dbReference type="NCBI Taxonomy" id="1076"/>
    <lineage>
        <taxon>Bacteria</taxon>
        <taxon>Pseudomonadati</taxon>
        <taxon>Pseudomonadota</taxon>
        <taxon>Alphaproteobacteria</taxon>
        <taxon>Hyphomicrobiales</taxon>
        <taxon>Nitrobacteraceae</taxon>
        <taxon>Rhodopseudomonas</taxon>
    </lineage>
</organism>
<evidence type="ECO:0000256" key="1">
    <source>
        <dbReference type="SAM" id="MobiDB-lite"/>
    </source>
</evidence>
<dbReference type="Proteomes" id="UP001163166">
    <property type="component" value="Chromosome"/>
</dbReference>
<dbReference type="EMBL" id="CP076676">
    <property type="protein sequence ID" value="UYO41957.1"/>
    <property type="molecule type" value="Genomic_DNA"/>
</dbReference>
<accession>A0AAX3E783</accession>
<feature type="domain" description="MobA/VirD2-like nuclease" evidence="2">
    <location>
        <begin position="33"/>
        <end position="145"/>
    </location>
</feature>
<evidence type="ECO:0000313" key="3">
    <source>
        <dbReference type="EMBL" id="UYO41957.1"/>
    </source>
</evidence>
<feature type="region of interest" description="Disordered" evidence="1">
    <location>
        <begin position="681"/>
        <end position="710"/>
    </location>
</feature>
<sequence>MIAGATRGSGGPALARHLLKQQDGQVVEVMPARGLAAEHLRDQIRELVASSAHGRTDRPIHHVHIDPPPDAANPEEIIETFVEHYEREFGLGNAQRCGVYHTKSGRKHGHIIWSLVRDNGSVISLAHDRPRREKISRIVEFEHGLPMTKGKHNRSAVEALRAEGRVDVADAMEAAGLLDGKRPVAHSTPQQRAQAERTAVRLDEIRTQALAAWQASDDSRSFAIALHAFDFSVATGDRGLVLIDRTGNTHSLNRVLAAAARAEGVEKITAAMVRKRIAGIRFPTVEDVKNAQRNRGNSESSDRRARELGAPAPAPESSRRAGERNEPARRVDGPAAGDRSNPWSSHRNAATPRKRIRDRAAAIALSGMDLQGVIHAKGEIMKSIKAQNFKAKILAEIAPEGFDAHPFASDLRMIKKPAPGNSAARILMTDGGWLEYDSVRRSVRTWGPTGHAQVLAAALADKLGCEVEHLAKTASVGADAEALKVAKISEDTIKSLVMWWSARGYSATGGPDGCWVTAGRARILDVGDKMEIHGGLTDEAINATIVKARDAWGSVVYLDGDWTQAEQDRLWIAAQRAGIEVRNCQPSQSMQSAWQREQAATAKMAKTISSARSAIAVATDVRDAATGDIEAAERLPPPLQTFVGLYLDDEQRKHLSGQSIADITAALPRFRTLGEAELAEHERAGTVSVPLTPRRDDRDHDRDAGSTYSR</sequence>
<evidence type="ECO:0000313" key="4">
    <source>
        <dbReference type="Proteomes" id="UP001163166"/>
    </source>
</evidence>
<name>A0AAX3E783_RHOPL</name>
<dbReference type="Pfam" id="PF03432">
    <property type="entry name" value="Relaxase"/>
    <property type="match status" value="1"/>
</dbReference>
<feature type="compositionally biased region" description="Basic and acidic residues" evidence="1">
    <location>
        <begin position="317"/>
        <end position="332"/>
    </location>
</feature>
<dbReference type="AlphaFoldDB" id="A0AAX3E783"/>
<dbReference type="InterPro" id="IPR005094">
    <property type="entry name" value="Endonuclease_MobA/VirD2"/>
</dbReference>
<evidence type="ECO:0000259" key="2">
    <source>
        <dbReference type="Pfam" id="PF03432"/>
    </source>
</evidence>
<protein>
    <recommendedName>
        <fullName evidence="2">MobA/VirD2-like nuclease domain-containing protein</fullName>
    </recommendedName>
</protein>